<dbReference type="PANTHER" id="PTHR48418">
    <property type="entry name" value="TRNA WYBUTOSINE-SYNTHESIZING PROTEIN 3"/>
    <property type="match status" value="1"/>
</dbReference>
<dbReference type="SUPFAM" id="SSF50965">
    <property type="entry name" value="Galactose oxidase, central domain"/>
    <property type="match status" value="1"/>
</dbReference>
<evidence type="ECO:0000256" key="3">
    <source>
        <dbReference type="ARBA" id="ARBA00022603"/>
    </source>
</evidence>
<dbReference type="OMA" id="TCAMRES"/>
<gene>
    <name evidence="11" type="ORF">THAOC_12836</name>
</gene>
<keyword evidence="4" id="KW-0808">Transferase</keyword>
<dbReference type="InterPro" id="IPR015915">
    <property type="entry name" value="Kelch-typ_b-propeller"/>
</dbReference>
<name>K0SLS3_THAOC</name>
<evidence type="ECO:0000256" key="4">
    <source>
        <dbReference type="ARBA" id="ARBA00022679"/>
    </source>
</evidence>
<evidence type="ECO:0000256" key="2">
    <source>
        <dbReference type="ARBA" id="ARBA00012750"/>
    </source>
</evidence>
<dbReference type="InterPro" id="IPR003827">
    <property type="entry name" value="tRNA_yW-synthesising"/>
</dbReference>
<evidence type="ECO:0000256" key="5">
    <source>
        <dbReference type="ARBA" id="ARBA00022691"/>
    </source>
</evidence>
<evidence type="ECO:0000313" key="12">
    <source>
        <dbReference type="Proteomes" id="UP000266841"/>
    </source>
</evidence>
<dbReference type="SUPFAM" id="SSF111278">
    <property type="entry name" value="SSo0622-like"/>
    <property type="match status" value="1"/>
</dbReference>
<dbReference type="Pfam" id="PF02676">
    <property type="entry name" value="TYW3"/>
    <property type="match status" value="1"/>
</dbReference>
<dbReference type="InterPro" id="IPR036602">
    <property type="entry name" value="tRNA_yW-synthesising-like_sf"/>
</dbReference>
<evidence type="ECO:0000256" key="9">
    <source>
        <dbReference type="SAM" id="MobiDB-lite"/>
    </source>
</evidence>
<evidence type="ECO:0000259" key="10">
    <source>
        <dbReference type="Pfam" id="PF02676"/>
    </source>
</evidence>
<reference evidence="11 12" key="1">
    <citation type="journal article" date="2012" name="Genome Biol.">
        <title>Genome and low-iron response of an oceanic diatom adapted to chronic iron limitation.</title>
        <authorList>
            <person name="Lommer M."/>
            <person name="Specht M."/>
            <person name="Roy A.S."/>
            <person name="Kraemer L."/>
            <person name="Andreson R."/>
            <person name="Gutowska M.A."/>
            <person name="Wolf J."/>
            <person name="Bergner S.V."/>
            <person name="Schilhabel M.B."/>
            <person name="Klostermeier U.C."/>
            <person name="Beiko R.G."/>
            <person name="Rosenstiel P."/>
            <person name="Hippler M."/>
            <person name="Laroche J."/>
        </authorList>
    </citation>
    <scope>NUCLEOTIDE SEQUENCE [LARGE SCALE GENOMIC DNA]</scope>
    <source>
        <strain evidence="11 12">CCMP1005</strain>
    </source>
</reference>
<feature type="domain" description="tRNA wybutosine-synthesizing protein" evidence="10">
    <location>
        <begin position="44"/>
        <end position="257"/>
    </location>
</feature>
<evidence type="ECO:0000256" key="8">
    <source>
        <dbReference type="ARBA" id="ARBA00049202"/>
    </source>
</evidence>
<dbReference type="Gene3D" id="3.30.1960.10">
    <property type="entry name" value="tRNA wybutosine-synthesizing-like"/>
    <property type="match status" value="1"/>
</dbReference>
<proteinExistence type="inferred from homology"/>
<comment type="caution">
    <text evidence="11">The sequence shown here is derived from an EMBL/GenBank/DDBJ whole genome shotgun (WGS) entry which is preliminary data.</text>
</comment>
<dbReference type="AlphaFoldDB" id="K0SLS3"/>
<comment type="catalytic activity">
    <reaction evidence="8">
        <text>4-demethyl-7-[(3S)-3-amino-3-carboxypropyl]wyosine(37) in tRNA(Phe) + S-adenosyl-L-methionine = 7-[(3S)-3-amino-3-carboxypropyl]wyosine(37) in tRNA(Phe) + S-adenosyl-L-homocysteine + H(+)</text>
        <dbReference type="Rhea" id="RHEA:36635"/>
        <dbReference type="Rhea" id="RHEA-COMP:10378"/>
        <dbReference type="Rhea" id="RHEA-COMP:10379"/>
        <dbReference type="ChEBI" id="CHEBI:15378"/>
        <dbReference type="ChEBI" id="CHEBI:57856"/>
        <dbReference type="ChEBI" id="CHEBI:59789"/>
        <dbReference type="ChEBI" id="CHEBI:73543"/>
        <dbReference type="ChEBI" id="CHEBI:73550"/>
        <dbReference type="EC" id="2.1.1.282"/>
    </reaction>
</comment>
<keyword evidence="12" id="KW-1185">Reference proteome</keyword>
<sequence>MEATEMRPRATNARHLQSFACLRVRNLKTLYGSDDIAQSLGRYTDKDKSPIGCVDRKIRGLVNLINRHPDFVTLSSCSGRVALFDPSGSSAGCAEAVSEGDVSRGTEASGKGRGRWIFVTHDVLPDLGERMIGSLREAGRERRRRRQNHPTAPDDEPVTCKHEPVLMHVGASSLEAGKKMLHIAKSTCAMRESGLVVTDTRVTVELRTTGTSLCLPLILAEDSIQPSEEYLKSLAKLANERMLQNEALIEKLFTSIQSELFDEVPACGPSLENVQAGFRSLPPLNLWKTAAVVLPRSGGDLDVLAFGGQGVGPEMKTCRRWDSILRLARRDGEWALGWDIIPFAIDESGQFQFVTRSATYRLEYSKGLGAREGHSACTLPGLLETTELIAVFGGRTGGPLSPSDDLFFMEVSSENGEDVASIRRLAAVAGTWPEPRFGHSMTALPERCSSPAHGRPLFAIAGGTGVLEGLPVVYSSVYLLTQITDGQTDVNSLQWSRLDDMPGPRVYHTASLSPCTDEKDSHLFIFGGMSEFDDPFSTGASCPSFLYPLQKEIRGDSEIVDGLGLEPRLGSASCNISLGRHDLTLILGGVRHPGSTSRRDDPPLTILAWRGGEASNLDEPARLVSPDGSRVDLGSCAHHCLLGLPPSDGVPSAVALGGGVPSFSFGQSYAKTHLIEVCHGTLAGAVNETSVRAPKHAETSTSEHEEEQGGKPVDVEVDVVYVAARHAKQAKTELESRNVFDRRFKMVKVERGGGDQSIAIPIIGFDDGLEEALSGLLLGRGREVLPPSSSTLAKMKQKR</sequence>
<comment type="similarity">
    <text evidence="1">Belongs to the TYW3 family.</text>
</comment>
<dbReference type="EC" id="2.1.1.282" evidence="2"/>
<dbReference type="Proteomes" id="UP000266841">
    <property type="component" value="Unassembled WGS sequence"/>
</dbReference>
<feature type="compositionally biased region" description="Basic and acidic residues" evidence="9">
    <location>
        <begin position="695"/>
        <end position="709"/>
    </location>
</feature>
<organism evidence="11 12">
    <name type="scientific">Thalassiosira oceanica</name>
    <name type="common">Marine diatom</name>
    <dbReference type="NCBI Taxonomy" id="159749"/>
    <lineage>
        <taxon>Eukaryota</taxon>
        <taxon>Sar</taxon>
        <taxon>Stramenopiles</taxon>
        <taxon>Ochrophyta</taxon>
        <taxon>Bacillariophyta</taxon>
        <taxon>Coscinodiscophyceae</taxon>
        <taxon>Thalassiosirophycidae</taxon>
        <taxon>Thalassiosirales</taxon>
        <taxon>Thalassiosiraceae</taxon>
        <taxon>Thalassiosira</taxon>
    </lineage>
</organism>
<dbReference type="EMBL" id="AGNL01015146">
    <property type="protein sequence ID" value="EJK66255.1"/>
    <property type="molecule type" value="Genomic_DNA"/>
</dbReference>
<evidence type="ECO:0000256" key="1">
    <source>
        <dbReference type="ARBA" id="ARBA00008569"/>
    </source>
</evidence>
<evidence type="ECO:0000256" key="6">
    <source>
        <dbReference type="ARBA" id="ARBA00022694"/>
    </source>
</evidence>
<dbReference type="InterPro" id="IPR011043">
    <property type="entry name" value="Gal_Oxase/kelch_b-propeller"/>
</dbReference>
<dbReference type="GO" id="GO:0032259">
    <property type="term" value="P:methylation"/>
    <property type="evidence" value="ECO:0007669"/>
    <property type="project" value="UniProtKB-KW"/>
</dbReference>
<dbReference type="eggNOG" id="KOG1228">
    <property type="taxonomic scope" value="Eukaryota"/>
</dbReference>
<keyword evidence="5" id="KW-0949">S-adenosyl-L-methionine</keyword>
<evidence type="ECO:0000313" key="11">
    <source>
        <dbReference type="EMBL" id="EJK66255.1"/>
    </source>
</evidence>
<keyword evidence="6" id="KW-0819">tRNA processing</keyword>
<accession>K0SLS3</accession>
<dbReference type="GO" id="GO:0008033">
    <property type="term" value="P:tRNA processing"/>
    <property type="evidence" value="ECO:0007669"/>
    <property type="project" value="UniProtKB-KW"/>
</dbReference>
<feature type="region of interest" description="Disordered" evidence="9">
    <location>
        <begin position="689"/>
        <end position="712"/>
    </location>
</feature>
<feature type="region of interest" description="Disordered" evidence="9">
    <location>
        <begin position="137"/>
        <end position="159"/>
    </location>
</feature>
<dbReference type="GO" id="GO:0008168">
    <property type="term" value="F:methyltransferase activity"/>
    <property type="evidence" value="ECO:0007669"/>
    <property type="project" value="UniProtKB-KW"/>
</dbReference>
<dbReference type="Gene3D" id="2.120.10.80">
    <property type="entry name" value="Kelch-type beta propeller"/>
    <property type="match status" value="1"/>
</dbReference>
<evidence type="ECO:0000256" key="7">
    <source>
        <dbReference type="ARBA" id="ARBA00030554"/>
    </source>
</evidence>
<dbReference type="OrthoDB" id="48625at2759"/>
<keyword evidence="3" id="KW-0489">Methyltransferase</keyword>
<protein>
    <recommendedName>
        <fullName evidence="2">tRNA(Phe) 7-[(3-amino-3-carboxypropyl)-4-demethylwyosine(37)-N(4)]-methyltransferase</fullName>
        <ecNumber evidence="2">2.1.1.282</ecNumber>
    </recommendedName>
    <alternativeName>
        <fullName evidence="7">tRNA(Phe) 7-((3-amino-3-carboxypropyl)-4-demethylwyosine(37)-N(4))-methyltransferase</fullName>
    </alternativeName>
</protein>
<dbReference type="PANTHER" id="PTHR48418:SF1">
    <property type="entry name" value="TRNA WYBUTOSINE-SYNTHESIZING PROTEIN 3"/>
    <property type="match status" value="1"/>
</dbReference>